<evidence type="ECO:0000313" key="2">
    <source>
        <dbReference type="EMBL" id="KAK4183718.1"/>
    </source>
</evidence>
<organism evidence="2 3">
    <name type="scientific">Podospora australis</name>
    <dbReference type="NCBI Taxonomy" id="1536484"/>
    <lineage>
        <taxon>Eukaryota</taxon>
        <taxon>Fungi</taxon>
        <taxon>Dikarya</taxon>
        <taxon>Ascomycota</taxon>
        <taxon>Pezizomycotina</taxon>
        <taxon>Sordariomycetes</taxon>
        <taxon>Sordariomycetidae</taxon>
        <taxon>Sordariales</taxon>
        <taxon>Podosporaceae</taxon>
        <taxon>Podospora</taxon>
    </lineage>
</organism>
<reference evidence="2" key="2">
    <citation type="submission" date="2023-05" db="EMBL/GenBank/DDBJ databases">
        <authorList>
            <consortium name="Lawrence Berkeley National Laboratory"/>
            <person name="Steindorff A."/>
            <person name="Hensen N."/>
            <person name="Bonometti L."/>
            <person name="Westerberg I."/>
            <person name="Brannstrom I.O."/>
            <person name="Guillou S."/>
            <person name="Cros-Aarteil S."/>
            <person name="Calhoun S."/>
            <person name="Haridas S."/>
            <person name="Kuo A."/>
            <person name="Mondo S."/>
            <person name="Pangilinan J."/>
            <person name="Riley R."/>
            <person name="Labutti K."/>
            <person name="Andreopoulos B."/>
            <person name="Lipzen A."/>
            <person name="Chen C."/>
            <person name="Yanf M."/>
            <person name="Daum C."/>
            <person name="Ng V."/>
            <person name="Clum A."/>
            <person name="Ohm R."/>
            <person name="Martin F."/>
            <person name="Silar P."/>
            <person name="Natvig D."/>
            <person name="Lalanne C."/>
            <person name="Gautier V."/>
            <person name="Ament-Velasquez S.L."/>
            <person name="Kruys A."/>
            <person name="Hutchinson M.I."/>
            <person name="Powell A.J."/>
            <person name="Barry K."/>
            <person name="Miller A.N."/>
            <person name="Grigoriev I.V."/>
            <person name="Debuchy R."/>
            <person name="Gladieux P."/>
            <person name="Thoren M.H."/>
            <person name="Johannesson H."/>
        </authorList>
    </citation>
    <scope>NUCLEOTIDE SEQUENCE</scope>
    <source>
        <strain evidence="2">PSN309</strain>
    </source>
</reference>
<dbReference type="Proteomes" id="UP001302126">
    <property type="component" value="Unassembled WGS sequence"/>
</dbReference>
<reference evidence="2" key="1">
    <citation type="journal article" date="2023" name="Mol. Phylogenet. Evol.">
        <title>Genome-scale phylogeny and comparative genomics of the fungal order Sordariales.</title>
        <authorList>
            <person name="Hensen N."/>
            <person name="Bonometti L."/>
            <person name="Westerberg I."/>
            <person name="Brannstrom I.O."/>
            <person name="Guillou S."/>
            <person name="Cros-Aarteil S."/>
            <person name="Calhoun S."/>
            <person name="Haridas S."/>
            <person name="Kuo A."/>
            <person name="Mondo S."/>
            <person name="Pangilinan J."/>
            <person name="Riley R."/>
            <person name="LaButti K."/>
            <person name="Andreopoulos B."/>
            <person name="Lipzen A."/>
            <person name="Chen C."/>
            <person name="Yan M."/>
            <person name="Daum C."/>
            <person name="Ng V."/>
            <person name="Clum A."/>
            <person name="Steindorff A."/>
            <person name="Ohm R.A."/>
            <person name="Martin F."/>
            <person name="Silar P."/>
            <person name="Natvig D.O."/>
            <person name="Lalanne C."/>
            <person name="Gautier V."/>
            <person name="Ament-Velasquez S.L."/>
            <person name="Kruys A."/>
            <person name="Hutchinson M.I."/>
            <person name="Powell A.J."/>
            <person name="Barry K."/>
            <person name="Miller A.N."/>
            <person name="Grigoriev I.V."/>
            <person name="Debuchy R."/>
            <person name="Gladieux P."/>
            <person name="Hiltunen Thoren M."/>
            <person name="Johannesson H."/>
        </authorList>
    </citation>
    <scope>NUCLEOTIDE SEQUENCE</scope>
    <source>
        <strain evidence="2">PSN309</strain>
    </source>
</reference>
<evidence type="ECO:0000256" key="1">
    <source>
        <dbReference type="SAM" id="SignalP"/>
    </source>
</evidence>
<dbReference type="EMBL" id="MU864528">
    <property type="protein sequence ID" value="KAK4183718.1"/>
    <property type="molecule type" value="Genomic_DNA"/>
</dbReference>
<feature type="chain" id="PRO_5042810895" description="AA1-like domain-containing protein" evidence="1">
    <location>
        <begin position="20"/>
        <end position="518"/>
    </location>
</feature>
<proteinExistence type="predicted"/>
<protein>
    <recommendedName>
        <fullName evidence="4">AA1-like domain-containing protein</fullName>
    </recommendedName>
</protein>
<accession>A0AAN6WLB2</accession>
<dbReference type="AlphaFoldDB" id="A0AAN6WLB2"/>
<evidence type="ECO:0008006" key="4">
    <source>
        <dbReference type="Google" id="ProtNLM"/>
    </source>
</evidence>
<evidence type="ECO:0000313" key="3">
    <source>
        <dbReference type="Proteomes" id="UP001302126"/>
    </source>
</evidence>
<keyword evidence="1" id="KW-0732">Signal</keyword>
<feature type="signal peptide" evidence="1">
    <location>
        <begin position="1"/>
        <end position="19"/>
    </location>
</feature>
<keyword evidence="3" id="KW-1185">Reference proteome</keyword>
<gene>
    <name evidence="2" type="ORF">QBC35DRAFT_86071</name>
</gene>
<name>A0AAN6WLB2_9PEZI</name>
<sequence length="518" mass="56372">MQGLLFLLLSLGASSSALAVVSSFSTSSSQPARRQVQARQYYPDPIEGTPTPEQCLTISFSEPSWAIYDPALRSVNASSGGHTGDIRFLTVNAATGLQAACRADNIEFQPTGDELNVWHDCDVPGLQFQFLLDLFQVKLRGTWQCNSTNSSSSSDLVFSANGVWNEPVVQGCLDDWNTPRGQETLCIMGGSYVPGALTSPIAIHPQWPLLPFTPTERSERCVYRSYDPEWQLNSLSYHATSGGEKYEVTLDIINFSSNEQSVCTVSVHAQDLPDNGSTPFFSCVTASGKTALLVQFDKTYSVLGIKQTWTCADAIEGIELPDYSGTAYTQLPALVCGEGREFNCTLPVDGPITFTGYSDDVVPNFPHTYYKNSCTINSMVNTKTITLKNYDVELEQGAGKGVGNFSLYNPGSGDTYDLENIPIVADGSWQACGAGSEKLPWQLVSCTYSLENKQNGLLKFELGWYCDDRDPSNAVLFKAIAMSNIGQAQGKDVALPVKSLTWEAGHGIMDRGPTLPWV</sequence>
<comment type="caution">
    <text evidence="2">The sequence shown here is derived from an EMBL/GenBank/DDBJ whole genome shotgun (WGS) entry which is preliminary data.</text>
</comment>